<dbReference type="SUPFAM" id="SSF56935">
    <property type="entry name" value="Porins"/>
    <property type="match status" value="1"/>
</dbReference>
<evidence type="ECO:0000256" key="11">
    <source>
        <dbReference type="SAM" id="SignalP"/>
    </source>
</evidence>
<dbReference type="PANTHER" id="PTHR30069">
    <property type="entry name" value="TONB-DEPENDENT OUTER MEMBRANE RECEPTOR"/>
    <property type="match status" value="1"/>
</dbReference>
<evidence type="ECO:0000256" key="1">
    <source>
        <dbReference type="ARBA" id="ARBA00004571"/>
    </source>
</evidence>
<dbReference type="InterPro" id="IPR000531">
    <property type="entry name" value="Beta-barrel_TonB"/>
</dbReference>
<dbReference type="InterPro" id="IPR012910">
    <property type="entry name" value="Plug_dom"/>
</dbReference>
<dbReference type="InterPro" id="IPR037066">
    <property type="entry name" value="Plug_dom_sf"/>
</dbReference>
<evidence type="ECO:0000256" key="4">
    <source>
        <dbReference type="ARBA" id="ARBA00022452"/>
    </source>
</evidence>
<dbReference type="RefSeq" id="WP_040992815.1">
    <property type="nucleotide sequence ID" value="NZ_JTKH01000025.1"/>
</dbReference>
<keyword evidence="6 10" id="KW-0798">TonB box</keyword>
<dbReference type="Gene3D" id="2.170.130.10">
    <property type="entry name" value="TonB-dependent receptor, plug domain"/>
    <property type="match status" value="1"/>
</dbReference>
<keyword evidence="14" id="KW-0675">Receptor</keyword>
<evidence type="ECO:0000313" key="15">
    <source>
        <dbReference type="Proteomes" id="UP000031672"/>
    </source>
</evidence>
<comment type="subcellular location">
    <subcellularLocation>
        <location evidence="1 9">Cell outer membrane</location>
        <topology evidence="1 9">Multi-pass membrane protein</topology>
    </subcellularLocation>
</comment>
<dbReference type="CDD" id="cd01347">
    <property type="entry name" value="ligand_gated_channel"/>
    <property type="match status" value="1"/>
</dbReference>
<dbReference type="OrthoDB" id="9760494at2"/>
<evidence type="ECO:0000256" key="6">
    <source>
        <dbReference type="ARBA" id="ARBA00023077"/>
    </source>
</evidence>
<dbReference type="InterPro" id="IPR036942">
    <property type="entry name" value="Beta-barrel_TonB_sf"/>
</dbReference>
<dbReference type="Gene3D" id="2.40.170.20">
    <property type="entry name" value="TonB-dependent receptor, beta-barrel domain"/>
    <property type="match status" value="1"/>
</dbReference>
<evidence type="ECO:0000256" key="7">
    <source>
        <dbReference type="ARBA" id="ARBA00023136"/>
    </source>
</evidence>
<organism evidence="14 15">
    <name type="scientific">Vibrio renipiscarius</name>
    <dbReference type="NCBI Taxonomy" id="1461322"/>
    <lineage>
        <taxon>Bacteria</taxon>
        <taxon>Pseudomonadati</taxon>
        <taxon>Pseudomonadota</taxon>
        <taxon>Gammaproteobacteria</taxon>
        <taxon>Vibrionales</taxon>
        <taxon>Vibrionaceae</taxon>
        <taxon>Vibrio</taxon>
    </lineage>
</organism>
<evidence type="ECO:0000256" key="10">
    <source>
        <dbReference type="RuleBase" id="RU003357"/>
    </source>
</evidence>
<sequence>MDTVFKLSPVALALIAFSTSAQETEVIEVTGQQLIGVDTIITAEDLSKRQASDLNDIFRNDPEVTVGGSSGISQKIYVRGLEDTMLNVTIDGAQQTSNLFHHQGRLSIEPELLKQVDISAGAGRATNGPGALGGAIQFKTKDAHDLLHSGETFGAQIKSGYYTNNKGQKYSASLYGEITEGLGLLATYGYIDSDNIKNGNGDEQPYTATEQHVGLIKLSGQINSNHYISLAYDFREDDGARLTKPHFQPSFKNTPLQQEADRETITGNYRYTQGNYIALDATVYNTRSRISHLDNPLWGTSDGSIETFGGKLFNTASFEKHTLIVGADYRDDESEFETNWDGNRFDYEKGKVYGLFVQDDWQITDTILLSAGARYDWYQLTDNVDQDFESSGFSPNIGIDYEVASGVVMFANYAEAFRGQTAKELFIIDWRENDPNRGPERAKNFEFGTRVLKDNFFAGITVFDSRIKDVVDKDSVTGNYTNVGELVTTGVTAYVGTHFGNLSTQLSYNQSKPELNGVPLSDGDSTLGTSIGDTWVLDLNYTLSQALQFGWTSTFVERLSYTADATTYPEKAGYGVHDLYAQWQPITSEELLLTLSVKNVFDKQYFDHGTYVGIIGSEVAKGYASPGRDVRFNLSYAF</sequence>
<dbReference type="GO" id="GO:0044718">
    <property type="term" value="P:siderophore transmembrane transport"/>
    <property type="evidence" value="ECO:0007669"/>
    <property type="project" value="TreeGrafter"/>
</dbReference>
<dbReference type="STRING" id="1461322.OJ16_18425"/>
<name>A0A0C2NFY3_9VIBR</name>
<dbReference type="GO" id="GO:0015344">
    <property type="term" value="F:siderophore uptake transmembrane transporter activity"/>
    <property type="evidence" value="ECO:0007669"/>
    <property type="project" value="TreeGrafter"/>
</dbReference>
<reference evidence="14 15" key="1">
    <citation type="submission" date="2014-11" db="EMBL/GenBank/DDBJ databases">
        <title>Draft Genome Sequence of Vibrio piscirenalis strains CECT 8603T and CECT 8604, two marine Gammaproteobacterium isolated from cultured gilthead sea bream (Sparus aurata).</title>
        <authorList>
            <person name="Arahal D.R."/>
            <person name="Rodrigo-Torres L."/>
            <person name="Lucena T."/>
            <person name="Pujalte M.J."/>
        </authorList>
    </citation>
    <scope>NUCLEOTIDE SEQUENCE [LARGE SCALE GENOMIC DNA]</scope>
    <source>
        <strain evidence="14 15">DCR 1-4-2</strain>
    </source>
</reference>
<dbReference type="InterPro" id="IPR039426">
    <property type="entry name" value="TonB-dep_rcpt-like"/>
</dbReference>
<dbReference type="Pfam" id="PF00593">
    <property type="entry name" value="TonB_dep_Rec_b-barrel"/>
    <property type="match status" value="1"/>
</dbReference>
<evidence type="ECO:0000256" key="3">
    <source>
        <dbReference type="ARBA" id="ARBA00022448"/>
    </source>
</evidence>
<proteinExistence type="inferred from homology"/>
<dbReference type="EMBL" id="JTKH01000025">
    <property type="protein sequence ID" value="KII75280.1"/>
    <property type="molecule type" value="Genomic_DNA"/>
</dbReference>
<keyword evidence="8 9" id="KW-0998">Cell outer membrane</keyword>
<comment type="similarity">
    <text evidence="2 9 10">Belongs to the TonB-dependent receptor family.</text>
</comment>
<keyword evidence="5 9" id="KW-0812">Transmembrane</keyword>
<evidence type="ECO:0000259" key="12">
    <source>
        <dbReference type="Pfam" id="PF00593"/>
    </source>
</evidence>
<protein>
    <submittedName>
        <fullName evidence="14">TonB-dependent receptor</fullName>
    </submittedName>
</protein>
<gene>
    <name evidence="14" type="ORF">OJ16_18425</name>
</gene>
<dbReference type="AlphaFoldDB" id="A0A0C2NFY3"/>
<comment type="caution">
    <text evidence="14">The sequence shown here is derived from an EMBL/GenBank/DDBJ whole genome shotgun (WGS) entry which is preliminary data.</text>
</comment>
<keyword evidence="15" id="KW-1185">Reference proteome</keyword>
<evidence type="ECO:0000256" key="9">
    <source>
        <dbReference type="PROSITE-ProRule" id="PRU01360"/>
    </source>
</evidence>
<evidence type="ECO:0000256" key="2">
    <source>
        <dbReference type="ARBA" id="ARBA00009810"/>
    </source>
</evidence>
<accession>A0A0C2NX05</accession>
<evidence type="ECO:0000256" key="8">
    <source>
        <dbReference type="ARBA" id="ARBA00023237"/>
    </source>
</evidence>
<keyword evidence="7 9" id="KW-0472">Membrane</keyword>
<dbReference type="GO" id="GO:0009279">
    <property type="term" value="C:cell outer membrane"/>
    <property type="evidence" value="ECO:0007669"/>
    <property type="project" value="UniProtKB-SubCell"/>
</dbReference>
<feature type="domain" description="TonB-dependent receptor plug" evidence="13">
    <location>
        <begin position="39"/>
        <end position="135"/>
    </location>
</feature>
<dbReference type="Proteomes" id="UP000031672">
    <property type="component" value="Unassembled WGS sequence"/>
</dbReference>
<evidence type="ECO:0000256" key="5">
    <source>
        <dbReference type="ARBA" id="ARBA00022692"/>
    </source>
</evidence>
<dbReference type="PANTHER" id="PTHR30069:SF41">
    <property type="entry name" value="HEME_HEMOPEXIN UTILIZATION PROTEIN C"/>
    <property type="match status" value="1"/>
</dbReference>
<feature type="signal peptide" evidence="11">
    <location>
        <begin position="1"/>
        <end position="21"/>
    </location>
</feature>
<keyword evidence="11" id="KW-0732">Signal</keyword>
<dbReference type="PROSITE" id="PS52016">
    <property type="entry name" value="TONB_DEPENDENT_REC_3"/>
    <property type="match status" value="1"/>
</dbReference>
<evidence type="ECO:0000259" key="13">
    <source>
        <dbReference type="Pfam" id="PF07715"/>
    </source>
</evidence>
<dbReference type="Pfam" id="PF07715">
    <property type="entry name" value="Plug"/>
    <property type="match status" value="1"/>
</dbReference>
<evidence type="ECO:0000313" key="14">
    <source>
        <dbReference type="EMBL" id="KII75280.1"/>
    </source>
</evidence>
<keyword evidence="3 9" id="KW-0813">Transport</keyword>
<feature type="chain" id="PRO_5009758773" evidence="11">
    <location>
        <begin position="22"/>
        <end position="638"/>
    </location>
</feature>
<keyword evidence="4 9" id="KW-1134">Transmembrane beta strand</keyword>
<accession>A0A0C2NFY3</accession>
<feature type="domain" description="TonB-dependent receptor-like beta-barrel" evidence="12">
    <location>
        <begin position="223"/>
        <end position="600"/>
    </location>
</feature>